<dbReference type="Proteomes" id="UP000265566">
    <property type="component" value="Chromosome 6"/>
</dbReference>
<dbReference type="GO" id="GO:0016757">
    <property type="term" value="F:glycosyltransferase activity"/>
    <property type="evidence" value="ECO:0007669"/>
    <property type="project" value="UniProtKB-KW"/>
</dbReference>
<dbReference type="AlphaFoldDB" id="A0A396HEB4"/>
<name>A0A396HEB4_MEDTR</name>
<proteinExistence type="predicted"/>
<keyword evidence="1" id="KW-0808">Transferase</keyword>
<evidence type="ECO:0000313" key="1">
    <source>
        <dbReference type="EMBL" id="RHN50154.1"/>
    </source>
</evidence>
<accession>A0A396HEB4</accession>
<comment type="caution">
    <text evidence="1">The sequence shown here is derived from an EMBL/GenBank/DDBJ whole genome shotgun (WGS) entry which is preliminary data.</text>
</comment>
<reference evidence="2" key="1">
    <citation type="journal article" date="2018" name="Nat. Plants">
        <title>Whole-genome landscape of Medicago truncatula symbiotic genes.</title>
        <authorList>
            <person name="Pecrix Y."/>
            <person name="Staton S.E."/>
            <person name="Sallet E."/>
            <person name="Lelandais-Briere C."/>
            <person name="Moreau S."/>
            <person name="Carrere S."/>
            <person name="Blein T."/>
            <person name="Jardinaud M.F."/>
            <person name="Latrasse D."/>
            <person name="Zouine M."/>
            <person name="Zahm M."/>
            <person name="Kreplak J."/>
            <person name="Mayjonade B."/>
            <person name="Satge C."/>
            <person name="Perez M."/>
            <person name="Cauet S."/>
            <person name="Marande W."/>
            <person name="Chantry-Darmon C."/>
            <person name="Lopez-Roques C."/>
            <person name="Bouchez O."/>
            <person name="Berard A."/>
            <person name="Debelle F."/>
            <person name="Munos S."/>
            <person name="Bendahmane A."/>
            <person name="Berges H."/>
            <person name="Niebel A."/>
            <person name="Buitink J."/>
            <person name="Frugier F."/>
            <person name="Benhamed M."/>
            <person name="Crespi M."/>
            <person name="Gouzy J."/>
            <person name="Gamas P."/>
        </authorList>
    </citation>
    <scope>NUCLEOTIDE SEQUENCE [LARGE SCALE GENOMIC DNA]</scope>
    <source>
        <strain evidence="2">cv. Jemalong A17</strain>
    </source>
</reference>
<dbReference type="Gramene" id="rna34409">
    <property type="protein sequence ID" value="RHN50154.1"/>
    <property type="gene ID" value="gene34409"/>
</dbReference>
<gene>
    <name evidence="1" type="ORF">MtrunA17_Chr6g0454311</name>
</gene>
<sequence length="61" mass="6913">MSHTTKSRLTNGYLETKVDCIPGLQNFRLKDLPDFIGITDPNYSIVEFINEAMNRATVPLL</sequence>
<protein>
    <submittedName>
        <fullName evidence="1">Putative 7-deoxyloganetin glucosyltransferase</fullName>
        <ecNumber evidence="1">2.4.1.324</ecNumber>
    </submittedName>
</protein>
<evidence type="ECO:0000313" key="2">
    <source>
        <dbReference type="Proteomes" id="UP000265566"/>
    </source>
</evidence>
<dbReference type="EMBL" id="PSQE01000006">
    <property type="protein sequence ID" value="RHN50154.1"/>
    <property type="molecule type" value="Genomic_DNA"/>
</dbReference>
<keyword evidence="1" id="KW-0328">Glycosyltransferase</keyword>
<dbReference type="EC" id="2.4.1.324" evidence="1"/>
<organism evidence="1 2">
    <name type="scientific">Medicago truncatula</name>
    <name type="common">Barrel medic</name>
    <name type="synonym">Medicago tribuloides</name>
    <dbReference type="NCBI Taxonomy" id="3880"/>
    <lineage>
        <taxon>Eukaryota</taxon>
        <taxon>Viridiplantae</taxon>
        <taxon>Streptophyta</taxon>
        <taxon>Embryophyta</taxon>
        <taxon>Tracheophyta</taxon>
        <taxon>Spermatophyta</taxon>
        <taxon>Magnoliopsida</taxon>
        <taxon>eudicotyledons</taxon>
        <taxon>Gunneridae</taxon>
        <taxon>Pentapetalae</taxon>
        <taxon>rosids</taxon>
        <taxon>fabids</taxon>
        <taxon>Fabales</taxon>
        <taxon>Fabaceae</taxon>
        <taxon>Papilionoideae</taxon>
        <taxon>50 kb inversion clade</taxon>
        <taxon>NPAAA clade</taxon>
        <taxon>Hologalegina</taxon>
        <taxon>IRL clade</taxon>
        <taxon>Trifolieae</taxon>
        <taxon>Medicago</taxon>
    </lineage>
</organism>
<dbReference type="Gene3D" id="3.40.50.2000">
    <property type="entry name" value="Glycogen Phosphorylase B"/>
    <property type="match status" value="1"/>
</dbReference>